<dbReference type="RefSeq" id="WP_210117995.1">
    <property type="nucleotide sequence ID" value="NZ_CP054257.1"/>
</dbReference>
<organism evidence="1 2">
    <name type="scientific">Treponema parvum</name>
    <dbReference type="NCBI Taxonomy" id="138851"/>
    <lineage>
        <taxon>Bacteria</taxon>
        <taxon>Pseudomonadati</taxon>
        <taxon>Spirochaetota</taxon>
        <taxon>Spirochaetia</taxon>
        <taxon>Spirochaetales</taxon>
        <taxon>Treponemataceae</taxon>
        <taxon>Treponema</taxon>
    </lineage>
</organism>
<proteinExistence type="predicted"/>
<evidence type="ECO:0000313" key="1">
    <source>
        <dbReference type="EMBL" id="QTQ11200.1"/>
    </source>
</evidence>
<dbReference type="AlphaFoldDB" id="A0A975EYU6"/>
<sequence length="52" mass="5817">MHHEKIAFSDFFVILRKGSRGKTGAVFGRRGLGARARRQLAADAPVLKFDFL</sequence>
<protein>
    <submittedName>
        <fullName evidence="1">Uncharacterized protein</fullName>
    </submittedName>
</protein>
<reference evidence="1" key="2">
    <citation type="journal article" date="2021" name="Microbiol. Resour. Announc.">
        <title>Complete Genome Sequences of Three Human Oral Treponema parvum Isolates.</title>
        <authorList>
            <person name="Zeng H."/>
            <person name="Watt R.M."/>
        </authorList>
    </citation>
    <scope>NUCLEOTIDE SEQUENCE</scope>
    <source>
        <strain evidence="1">ATCC 700773</strain>
    </source>
</reference>
<evidence type="ECO:0000313" key="2">
    <source>
        <dbReference type="Proteomes" id="UP000671995"/>
    </source>
</evidence>
<reference evidence="1" key="1">
    <citation type="submission" date="2020-05" db="EMBL/GenBank/DDBJ databases">
        <authorList>
            <person name="Zeng H."/>
            <person name="Chan Y.K."/>
            <person name="Watt R.M."/>
        </authorList>
    </citation>
    <scope>NUCLEOTIDE SEQUENCE</scope>
    <source>
        <strain evidence="1">ATCC 700773</strain>
    </source>
</reference>
<name>A0A975EYU6_9SPIR</name>
<gene>
    <name evidence="1" type="ORF">HRI96_02705</name>
</gene>
<dbReference type="Proteomes" id="UP000671995">
    <property type="component" value="Chromosome"/>
</dbReference>
<dbReference type="EMBL" id="CP054257">
    <property type="protein sequence ID" value="QTQ11200.1"/>
    <property type="molecule type" value="Genomic_DNA"/>
</dbReference>
<accession>A0A975EYU6</accession>